<name>A0A6F9XRC1_9LACO</name>
<organism evidence="1">
    <name type="scientific">Ligilactobacillus agilis</name>
    <dbReference type="NCBI Taxonomy" id="1601"/>
    <lineage>
        <taxon>Bacteria</taxon>
        <taxon>Bacillati</taxon>
        <taxon>Bacillota</taxon>
        <taxon>Bacilli</taxon>
        <taxon>Lactobacillales</taxon>
        <taxon>Lactobacillaceae</taxon>
        <taxon>Ligilactobacillus</taxon>
    </lineage>
</organism>
<proteinExistence type="predicted"/>
<dbReference type="AlphaFoldDB" id="A0A6F9XRC1"/>
<dbReference type="Proteomes" id="UP000494178">
    <property type="component" value="Unassembled WGS sequence"/>
</dbReference>
<dbReference type="RefSeq" id="WP_263862795.1">
    <property type="nucleotide sequence ID" value="NZ_BLAN01000038.1"/>
</dbReference>
<dbReference type="EMBL" id="BLAN01000038">
    <property type="protein sequence ID" value="GET07747.1"/>
    <property type="molecule type" value="Genomic_DNA"/>
</dbReference>
<gene>
    <name evidence="1" type="ORF">SY111_03710</name>
</gene>
<sequence>MPNPPARLYLGTGALMALQSKIEEVIQVANANAELSQSIDYQD</sequence>
<accession>A0A6F9XRC1</accession>
<protein>
    <submittedName>
        <fullName evidence="1">Uncharacterized protein</fullName>
    </submittedName>
</protein>
<evidence type="ECO:0000313" key="1">
    <source>
        <dbReference type="EMBL" id="GET07747.1"/>
    </source>
</evidence>
<reference evidence="1" key="1">
    <citation type="submission" date="2019-10" db="EMBL/GenBank/DDBJ databases">
        <title>Lactobacillus agilis SY111 Whole Genome Sequencing Project.</title>
        <authorList>
            <person name="Suzuki S."/>
            <person name="Endo A."/>
            <person name="Maeno S."/>
            <person name="Shiwa Y."/>
            <person name="Matsutani M."/>
            <person name="Kajikawa A."/>
        </authorList>
    </citation>
    <scope>NUCLEOTIDE SEQUENCE</scope>
    <source>
        <strain evidence="1">SY111</strain>
    </source>
</reference>
<comment type="caution">
    <text evidence="1">The sequence shown here is derived from an EMBL/GenBank/DDBJ whole genome shotgun (WGS) entry which is preliminary data.</text>
</comment>